<accession>A0A2A2IGM1</accession>
<gene>
    <name evidence="2" type="ORF">CIL05_03495</name>
</gene>
<keyword evidence="1" id="KW-0472">Membrane</keyword>
<dbReference type="Proteomes" id="UP000218887">
    <property type="component" value="Unassembled WGS sequence"/>
</dbReference>
<comment type="caution">
    <text evidence="2">The sequence shown here is derived from an EMBL/GenBank/DDBJ whole genome shotgun (WGS) entry which is preliminary data.</text>
</comment>
<name>A0A2A2IGM1_9BACI</name>
<dbReference type="AlphaFoldDB" id="A0A2A2IGM1"/>
<protein>
    <recommendedName>
        <fullName evidence="4">VanZ-like domain-containing protein</fullName>
    </recommendedName>
</protein>
<feature type="transmembrane region" description="Helical" evidence="1">
    <location>
        <begin position="46"/>
        <end position="63"/>
    </location>
</feature>
<feature type="transmembrane region" description="Helical" evidence="1">
    <location>
        <begin position="75"/>
        <end position="95"/>
    </location>
</feature>
<proteinExistence type="predicted"/>
<keyword evidence="1" id="KW-1133">Transmembrane helix</keyword>
<feature type="transmembrane region" description="Helical" evidence="1">
    <location>
        <begin position="107"/>
        <end position="124"/>
    </location>
</feature>
<keyword evidence="1" id="KW-0812">Transmembrane</keyword>
<dbReference type="NCBIfam" id="NF037970">
    <property type="entry name" value="vanZ_1"/>
    <property type="match status" value="1"/>
</dbReference>
<evidence type="ECO:0000313" key="2">
    <source>
        <dbReference type="EMBL" id="PAV30797.1"/>
    </source>
</evidence>
<evidence type="ECO:0000256" key="1">
    <source>
        <dbReference type="SAM" id="Phobius"/>
    </source>
</evidence>
<reference evidence="2 3" key="1">
    <citation type="submission" date="2017-08" db="EMBL/GenBank/DDBJ databases">
        <title>Virgibacillus indicus sp. nov. and Virgibacillus profoundi sp. nov, two moderately halophilic bacteria isolated from marine sediment by using the Microfluidic Streak Plate.</title>
        <authorList>
            <person name="Xu B."/>
            <person name="Hu B."/>
            <person name="Wang J."/>
            <person name="Zhu Y."/>
            <person name="Huang L."/>
            <person name="Du W."/>
            <person name="Huang Y."/>
        </authorList>
    </citation>
    <scope>NUCLEOTIDE SEQUENCE [LARGE SCALE GENOMIC DNA]</scope>
    <source>
        <strain evidence="2 3">IO3-P3-H5</strain>
    </source>
</reference>
<keyword evidence="3" id="KW-1185">Reference proteome</keyword>
<evidence type="ECO:0008006" key="4">
    <source>
        <dbReference type="Google" id="ProtNLM"/>
    </source>
</evidence>
<dbReference type="OrthoDB" id="2969788at2"/>
<organism evidence="2 3">
    <name type="scientific">Virgibacillus profundi</name>
    <dbReference type="NCBI Taxonomy" id="2024555"/>
    <lineage>
        <taxon>Bacteria</taxon>
        <taxon>Bacillati</taxon>
        <taxon>Bacillota</taxon>
        <taxon>Bacilli</taxon>
        <taxon>Bacillales</taxon>
        <taxon>Bacillaceae</taxon>
        <taxon>Virgibacillus</taxon>
    </lineage>
</organism>
<feature type="transmembrane region" description="Helical" evidence="1">
    <location>
        <begin position="15"/>
        <end position="34"/>
    </location>
</feature>
<dbReference type="EMBL" id="NPOA01000002">
    <property type="protein sequence ID" value="PAV30797.1"/>
    <property type="molecule type" value="Genomic_DNA"/>
</dbReference>
<evidence type="ECO:0000313" key="3">
    <source>
        <dbReference type="Proteomes" id="UP000218887"/>
    </source>
</evidence>
<sequence>MILDYQLIFGVDKQMHVLLFTIISVVAGTVIILLSARGVALRNLSYLWITLVTSGIAEEYRQYMLPTRSAEFLDAIANMIGVTIGIFIPWLIAYGMKHKTHSFFKHFRLYTLFLFPLFLVLIYFNEIPFVTFEKPLQQKVDNIFVSIGLMKE</sequence>
<dbReference type="RefSeq" id="WP_100662722.1">
    <property type="nucleotide sequence ID" value="NZ_NPOA01000002.1"/>
</dbReference>